<name>A0A8S5N422_9CAUD</name>
<dbReference type="EMBL" id="BK015052">
    <property type="protein sequence ID" value="DAD89071.1"/>
    <property type="molecule type" value="Genomic_DNA"/>
</dbReference>
<evidence type="ECO:0000313" key="1">
    <source>
        <dbReference type="EMBL" id="DAD89071.1"/>
    </source>
</evidence>
<reference evidence="1" key="1">
    <citation type="journal article" date="2021" name="Proc. Natl. Acad. Sci. U.S.A.">
        <title>A Catalog of Tens of Thousands of Viruses from Human Metagenomes Reveals Hidden Associations with Chronic Diseases.</title>
        <authorList>
            <person name="Tisza M.J."/>
            <person name="Buck C.B."/>
        </authorList>
    </citation>
    <scope>NUCLEOTIDE SEQUENCE</scope>
    <source>
        <strain evidence="1">Ctv0N24</strain>
    </source>
</reference>
<organism evidence="1">
    <name type="scientific">Siphoviridae sp. ctv0N24</name>
    <dbReference type="NCBI Taxonomy" id="2826509"/>
    <lineage>
        <taxon>Viruses</taxon>
        <taxon>Duplodnaviria</taxon>
        <taxon>Heunggongvirae</taxon>
        <taxon>Uroviricota</taxon>
        <taxon>Caudoviricetes</taxon>
    </lineage>
</organism>
<protein>
    <submittedName>
        <fullName evidence="1">Transcriptional regulator, RHH-like, CopG</fullName>
    </submittedName>
</protein>
<proteinExistence type="predicted"/>
<accession>A0A8S5N422</accession>
<sequence>MRKRLEKKSFQTGQSISRIIRNLITENLS</sequence>